<feature type="transmembrane region" description="Helical" evidence="6">
    <location>
        <begin position="193"/>
        <end position="218"/>
    </location>
</feature>
<feature type="transmembrane region" description="Helical" evidence="6">
    <location>
        <begin position="230"/>
        <end position="248"/>
    </location>
</feature>
<accession>A0AA40C0P2</accession>
<protein>
    <recommendedName>
        <fullName evidence="7">Rhodopsin domain-containing protein</fullName>
    </recommendedName>
</protein>
<proteinExistence type="inferred from homology"/>
<evidence type="ECO:0000256" key="4">
    <source>
        <dbReference type="ARBA" id="ARBA00023136"/>
    </source>
</evidence>
<feature type="domain" description="Rhodopsin" evidence="7">
    <location>
        <begin position="53"/>
        <end position="299"/>
    </location>
</feature>
<keyword evidence="4 6" id="KW-0472">Membrane</keyword>
<evidence type="ECO:0000259" key="7">
    <source>
        <dbReference type="Pfam" id="PF20684"/>
    </source>
</evidence>
<feature type="transmembrane region" description="Helical" evidence="6">
    <location>
        <begin position="268"/>
        <end position="290"/>
    </location>
</feature>
<feature type="transmembrane region" description="Helical" evidence="6">
    <location>
        <begin position="143"/>
        <end position="161"/>
    </location>
</feature>
<comment type="similarity">
    <text evidence="5">Belongs to the SAT4 family.</text>
</comment>
<keyword evidence="3 6" id="KW-1133">Transmembrane helix</keyword>
<dbReference type="PANTHER" id="PTHR33048:SF129">
    <property type="entry name" value="INTEGRAL MEMBRANE PROTEIN-RELATED"/>
    <property type="match status" value="1"/>
</dbReference>
<dbReference type="PANTHER" id="PTHR33048">
    <property type="entry name" value="PTH11-LIKE INTEGRAL MEMBRANE PROTEIN (AFU_ORTHOLOGUE AFUA_5G11245)"/>
    <property type="match status" value="1"/>
</dbReference>
<sequence>MGDPAATNATSPPPIPFDIPFLPISDRAAYLARIHYGVMAPLLALTLVAFSSRLYVRTWPVWRVGWDDALVALGFLFSLADFTLLCFEMFPTPRIITFGTATRAIMLAYLAIPVWVISMTCIKISVTLTLLNRFHPVSYTTRWWCPMLVALVVLQLVYFAANMVYSFTKCRPLVAAWDLSTPSATCYTSRTDLIFSLTGSVINITTDVALSVSPLVAVLRRLRRPLPERILVCCLTGVGLLASSASVAKAVVVSQWNPELPPEELDSWAMAVSIGTWTVAEQFIAVFGACSPALKGPIERALGRCVRPWLRPQHPPHRMGAVRTRRLFCNERDCERSLEVKWYDEPCHRRACKEA</sequence>
<organism evidence="8 9">
    <name type="scientific">Immersiella caudata</name>
    <dbReference type="NCBI Taxonomy" id="314043"/>
    <lineage>
        <taxon>Eukaryota</taxon>
        <taxon>Fungi</taxon>
        <taxon>Dikarya</taxon>
        <taxon>Ascomycota</taxon>
        <taxon>Pezizomycotina</taxon>
        <taxon>Sordariomycetes</taxon>
        <taxon>Sordariomycetidae</taxon>
        <taxon>Sordariales</taxon>
        <taxon>Lasiosphaeriaceae</taxon>
        <taxon>Immersiella</taxon>
    </lineage>
</organism>
<dbReference type="InterPro" id="IPR049326">
    <property type="entry name" value="Rhodopsin_dom_fungi"/>
</dbReference>
<dbReference type="Pfam" id="PF20684">
    <property type="entry name" value="Fung_rhodopsin"/>
    <property type="match status" value="1"/>
</dbReference>
<keyword evidence="2 6" id="KW-0812">Transmembrane</keyword>
<dbReference type="AlphaFoldDB" id="A0AA40C0P2"/>
<gene>
    <name evidence="8" type="ORF">B0T14DRAFT_546461</name>
</gene>
<evidence type="ECO:0000313" key="9">
    <source>
        <dbReference type="Proteomes" id="UP001175000"/>
    </source>
</evidence>
<feature type="transmembrane region" description="Helical" evidence="6">
    <location>
        <begin position="34"/>
        <end position="56"/>
    </location>
</feature>
<dbReference type="EMBL" id="JAULSU010000004">
    <property type="protein sequence ID" value="KAK0620737.1"/>
    <property type="molecule type" value="Genomic_DNA"/>
</dbReference>
<evidence type="ECO:0000256" key="2">
    <source>
        <dbReference type="ARBA" id="ARBA00022692"/>
    </source>
</evidence>
<dbReference type="GO" id="GO:0016020">
    <property type="term" value="C:membrane"/>
    <property type="evidence" value="ECO:0007669"/>
    <property type="project" value="UniProtKB-SubCell"/>
</dbReference>
<comment type="caution">
    <text evidence="8">The sequence shown here is derived from an EMBL/GenBank/DDBJ whole genome shotgun (WGS) entry which is preliminary data.</text>
</comment>
<name>A0AA40C0P2_9PEZI</name>
<dbReference type="InterPro" id="IPR052337">
    <property type="entry name" value="SAT4-like"/>
</dbReference>
<evidence type="ECO:0000313" key="8">
    <source>
        <dbReference type="EMBL" id="KAK0620737.1"/>
    </source>
</evidence>
<reference evidence="8" key="1">
    <citation type="submission" date="2023-06" db="EMBL/GenBank/DDBJ databases">
        <title>Genome-scale phylogeny and comparative genomics of the fungal order Sordariales.</title>
        <authorList>
            <consortium name="Lawrence Berkeley National Laboratory"/>
            <person name="Hensen N."/>
            <person name="Bonometti L."/>
            <person name="Westerberg I."/>
            <person name="Brannstrom I.O."/>
            <person name="Guillou S."/>
            <person name="Cros-Aarteil S."/>
            <person name="Calhoun S."/>
            <person name="Haridas S."/>
            <person name="Kuo A."/>
            <person name="Mondo S."/>
            <person name="Pangilinan J."/>
            <person name="Riley R."/>
            <person name="Labutti K."/>
            <person name="Andreopoulos B."/>
            <person name="Lipzen A."/>
            <person name="Chen C."/>
            <person name="Yanf M."/>
            <person name="Daum C."/>
            <person name="Ng V."/>
            <person name="Clum A."/>
            <person name="Steindorff A."/>
            <person name="Ohm R."/>
            <person name="Martin F."/>
            <person name="Silar P."/>
            <person name="Natvig D."/>
            <person name="Lalanne C."/>
            <person name="Gautier V."/>
            <person name="Ament-Velasquez S.L."/>
            <person name="Kruys A."/>
            <person name="Hutchinson M.I."/>
            <person name="Powell A.J."/>
            <person name="Barry K."/>
            <person name="Miller A.N."/>
            <person name="Grigoriev I.V."/>
            <person name="Debuchy R."/>
            <person name="Gladieux P."/>
            <person name="Thoren M.H."/>
            <person name="Johannesson H."/>
        </authorList>
    </citation>
    <scope>NUCLEOTIDE SEQUENCE</scope>
    <source>
        <strain evidence="8">CBS 606.72</strain>
    </source>
</reference>
<evidence type="ECO:0000256" key="1">
    <source>
        <dbReference type="ARBA" id="ARBA00004141"/>
    </source>
</evidence>
<evidence type="ECO:0000256" key="5">
    <source>
        <dbReference type="ARBA" id="ARBA00038359"/>
    </source>
</evidence>
<comment type="subcellular location">
    <subcellularLocation>
        <location evidence="1">Membrane</location>
        <topology evidence="1">Multi-pass membrane protein</topology>
    </subcellularLocation>
</comment>
<feature type="transmembrane region" description="Helical" evidence="6">
    <location>
        <begin position="68"/>
        <end position="90"/>
    </location>
</feature>
<evidence type="ECO:0000256" key="6">
    <source>
        <dbReference type="SAM" id="Phobius"/>
    </source>
</evidence>
<dbReference type="Proteomes" id="UP001175000">
    <property type="component" value="Unassembled WGS sequence"/>
</dbReference>
<keyword evidence="9" id="KW-1185">Reference proteome</keyword>
<evidence type="ECO:0000256" key="3">
    <source>
        <dbReference type="ARBA" id="ARBA00022989"/>
    </source>
</evidence>